<reference evidence="5" key="2">
    <citation type="submission" date="2020-09" db="EMBL/GenBank/DDBJ databases">
        <authorList>
            <person name="Sun Q."/>
            <person name="Zhou Y."/>
        </authorList>
    </citation>
    <scope>NUCLEOTIDE SEQUENCE</scope>
    <source>
        <strain evidence="5">CGMCC 1.15454</strain>
    </source>
</reference>
<evidence type="ECO:0000256" key="1">
    <source>
        <dbReference type="ARBA" id="ARBA00004613"/>
    </source>
</evidence>
<dbReference type="EMBL" id="BMJD01000064">
    <property type="protein sequence ID" value="GGB61085.1"/>
    <property type="molecule type" value="Genomic_DNA"/>
</dbReference>
<evidence type="ECO:0008006" key="7">
    <source>
        <dbReference type="Google" id="ProtNLM"/>
    </source>
</evidence>
<evidence type="ECO:0000313" key="5">
    <source>
        <dbReference type="EMBL" id="GGB61085.1"/>
    </source>
</evidence>
<reference evidence="5" key="1">
    <citation type="journal article" date="2014" name="Int. J. Syst. Evol. Microbiol.">
        <title>Complete genome sequence of Corynebacterium casei LMG S-19264T (=DSM 44701T), isolated from a smear-ripened cheese.</title>
        <authorList>
            <consortium name="US DOE Joint Genome Institute (JGI-PGF)"/>
            <person name="Walter F."/>
            <person name="Albersmeier A."/>
            <person name="Kalinowski J."/>
            <person name="Ruckert C."/>
        </authorList>
    </citation>
    <scope>NUCLEOTIDE SEQUENCE</scope>
    <source>
        <strain evidence="5">CGMCC 1.15454</strain>
    </source>
</reference>
<feature type="domain" description="LHH" evidence="3">
    <location>
        <begin position="336"/>
        <end position="416"/>
    </location>
</feature>
<evidence type="ECO:0000313" key="6">
    <source>
        <dbReference type="Proteomes" id="UP000621492"/>
    </source>
</evidence>
<dbReference type="InterPro" id="IPR026834">
    <property type="entry name" value="LHH"/>
</dbReference>
<dbReference type="RefSeq" id="WP_188725861.1">
    <property type="nucleotide sequence ID" value="NZ_BMJD01000064.1"/>
</dbReference>
<evidence type="ECO:0000259" key="3">
    <source>
        <dbReference type="Pfam" id="PF14411"/>
    </source>
</evidence>
<dbReference type="AlphaFoldDB" id="A0A9W5U2B4"/>
<keyword evidence="6" id="KW-1185">Reference proteome</keyword>
<name>A0A9W5U2B4_9BACI</name>
<dbReference type="Proteomes" id="UP000621492">
    <property type="component" value="Unassembled WGS sequence"/>
</dbReference>
<comment type="subcellular location">
    <subcellularLocation>
        <location evidence="1">Secreted</location>
    </subcellularLocation>
</comment>
<accession>A0A9W5U2B4</accession>
<dbReference type="InterPro" id="IPR027797">
    <property type="entry name" value="PT-TG_dom"/>
</dbReference>
<protein>
    <recommendedName>
        <fullName evidence="7">LHH domain-containing protein</fullName>
    </recommendedName>
</protein>
<dbReference type="GO" id="GO:0005576">
    <property type="term" value="C:extracellular region"/>
    <property type="evidence" value="ECO:0007669"/>
    <property type="project" value="UniProtKB-SubCell"/>
</dbReference>
<gene>
    <name evidence="5" type="ORF">GCM10011409_42950</name>
</gene>
<organism evidence="5 6">
    <name type="scientific">Lentibacillus populi</name>
    <dbReference type="NCBI Taxonomy" id="1827502"/>
    <lineage>
        <taxon>Bacteria</taxon>
        <taxon>Bacillati</taxon>
        <taxon>Bacillota</taxon>
        <taxon>Bacilli</taxon>
        <taxon>Bacillales</taxon>
        <taxon>Bacillaceae</taxon>
        <taxon>Lentibacillus</taxon>
    </lineage>
</organism>
<evidence type="ECO:0000259" key="4">
    <source>
        <dbReference type="Pfam" id="PF14449"/>
    </source>
</evidence>
<dbReference type="Pfam" id="PF14411">
    <property type="entry name" value="LHH"/>
    <property type="match status" value="1"/>
</dbReference>
<keyword evidence="2" id="KW-0964">Secreted</keyword>
<feature type="domain" description="Pre-toxin TG" evidence="4">
    <location>
        <begin position="130"/>
        <end position="196"/>
    </location>
</feature>
<sequence>MGKLSVHTEEMADYLMRMHRHYEDQEAIIKKHLTILDEAAGLLAPEDLVAIGYEYDALQQKGTTYVNKKMPPLHDMLPAAKPVNPYIEAITTINRLLDKNEIHEFNQRIRHIQPFNRTTETKDGVTMEDLLTGAGEIVGVNDLYRVFNGKDPFTGEELTLGEWAEAVGWSALTLVPVAKAGKVGKVAKGTKKIKGVKGLHPSEKLAKLGEFSKGSLRTVKQKGKDLTAEGRARIQDFADRYANMFGNQPVWAFTGGNPDGVMLAKEQIYSYNEIRNIDKNTSSFNVTEMGKKYKNYEPMDYKGTTKVNGENRNISRRVYKRKDIDITLVDPKTGLTNLELMKLGRPPIWKDGSKIDLHHLIQKEPGSMVELPKTLHQEYTKVLHGLVENGGSFRRDPLLKKQYNNFRTKYWKWRASELKNN</sequence>
<comment type="caution">
    <text evidence="5">The sequence shown here is derived from an EMBL/GenBank/DDBJ whole genome shotgun (WGS) entry which is preliminary data.</text>
</comment>
<dbReference type="Pfam" id="PF14449">
    <property type="entry name" value="PT-TG"/>
    <property type="match status" value="1"/>
</dbReference>
<proteinExistence type="predicted"/>
<evidence type="ECO:0000256" key="2">
    <source>
        <dbReference type="ARBA" id="ARBA00022525"/>
    </source>
</evidence>